<dbReference type="AlphaFoldDB" id="A0A1J5RV02"/>
<evidence type="ECO:0008006" key="2">
    <source>
        <dbReference type="Google" id="ProtNLM"/>
    </source>
</evidence>
<gene>
    <name evidence="1" type="ORF">GALL_179100</name>
</gene>
<name>A0A1J5RV02_9ZZZZ</name>
<proteinExistence type="predicted"/>
<sequence length="139" mass="15008">MKKLLLGLLVLVASMFAASWVVAAADLEVNTPAISSIQAKMQSRHAQLSPYYASGAIGLTKDAFIAVKDANAVPLAQRGALTSLVKDENADRANLYKEIAAANGHPEWQADIQATFASRWIDKAQSGWWVQRAGGWVKK</sequence>
<dbReference type="Pfam" id="PF07027">
    <property type="entry name" value="DUF1318"/>
    <property type="match status" value="1"/>
</dbReference>
<organism evidence="1">
    <name type="scientific">mine drainage metagenome</name>
    <dbReference type="NCBI Taxonomy" id="410659"/>
    <lineage>
        <taxon>unclassified sequences</taxon>
        <taxon>metagenomes</taxon>
        <taxon>ecological metagenomes</taxon>
    </lineage>
</organism>
<reference evidence="1" key="1">
    <citation type="submission" date="2016-10" db="EMBL/GenBank/DDBJ databases">
        <title>Sequence of Gallionella enrichment culture.</title>
        <authorList>
            <person name="Poehlein A."/>
            <person name="Muehling M."/>
            <person name="Daniel R."/>
        </authorList>
    </citation>
    <scope>NUCLEOTIDE SEQUENCE</scope>
</reference>
<dbReference type="EMBL" id="MLJW01000099">
    <property type="protein sequence ID" value="OIR00089.1"/>
    <property type="molecule type" value="Genomic_DNA"/>
</dbReference>
<evidence type="ECO:0000313" key="1">
    <source>
        <dbReference type="EMBL" id="OIR00089.1"/>
    </source>
</evidence>
<accession>A0A1J5RV02</accession>
<dbReference type="InterPro" id="IPR008309">
    <property type="entry name" value="YdbL"/>
</dbReference>
<comment type="caution">
    <text evidence="1">The sequence shown here is derived from an EMBL/GenBank/DDBJ whole genome shotgun (WGS) entry which is preliminary data.</text>
</comment>
<protein>
    <recommendedName>
        <fullName evidence="2">DUF1318 domain-containing protein</fullName>
    </recommendedName>
</protein>
<dbReference type="PIRSF" id="PIRSF025560">
    <property type="entry name" value="UCP025560"/>
    <property type="match status" value="1"/>
</dbReference>